<evidence type="ECO:0000256" key="3">
    <source>
        <dbReference type="ARBA" id="ARBA00022679"/>
    </source>
</evidence>
<dbReference type="SUPFAM" id="SSF55083">
    <property type="entry name" value="6-hydroxymethyl-7,8-dihydropterin pyrophosphokinase, HPPK"/>
    <property type="match status" value="1"/>
</dbReference>
<dbReference type="PANTHER" id="PTHR43071:SF2">
    <property type="entry name" value="2-AMINO-4-HYDROXY-6-HYDROXYMETHYLDIHYDROPTERIDINE PYROPHOSPHOKINASE"/>
    <property type="match status" value="1"/>
</dbReference>
<dbReference type="Pfam" id="PF01288">
    <property type="entry name" value="HPPK"/>
    <property type="match status" value="1"/>
</dbReference>
<organism evidence="9 10">
    <name type="scientific">Corallincola spongiicola</name>
    <dbReference type="NCBI Taxonomy" id="2520508"/>
    <lineage>
        <taxon>Bacteria</taxon>
        <taxon>Pseudomonadati</taxon>
        <taxon>Pseudomonadota</taxon>
        <taxon>Gammaproteobacteria</taxon>
        <taxon>Alteromonadales</taxon>
        <taxon>Psychromonadaceae</taxon>
        <taxon>Corallincola</taxon>
    </lineage>
</organism>
<evidence type="ECO:0000256" key="1">
    <source>
        <dbReference type="ARBA" id="ARBA00005051"/>
    </source>
</evidence>
<evidence type="ECO:0000256" key="4">
    <source>
        <dbReference type="ARBA" id="ARBA00022741"/>
    </source>
</evidence>
<name>A0ABY1WR55_9GAMM</name>
<keyword evidence="5" id="KW-0418">Kinase</keyword>
<dbReference type="PANTHER" id="PTHR43071">
    <property type="entry name" value="2-AMINO-4-HYDROXY-6-HYDROXYMETHYLDIHYDROPTERIDINE PYROPHOSPHOKINASE"/>
    <property type="match status" value="1"/>
</dbReference>
<keyword evidence="4" id="KW-0547">Nucleotide-binding</keyword>
<keyword evidence="6" id="KW-0067">ATP-binding</keyword>
<evidence type="ECO:0000256" key="2">
    <source>
        <dbReference type="ARBA" id="ARBA00013253"/>
    </source>
</evidence>
<evidence type="ECO:0000256" key="7">
    <source>
        <dbReference type="ARBA" id="ARBA00022909"/>
    </source>
</evidence>
<evidence type="ECO:0000313" key="9">
    <source>
        <dbReference type="EMBL" id="TAA47222.1"/>
    </source>
</evidence>
<dbReference type="EC" id="2.7.6.3" evidence="2"/>
<dbReference type="InterPro" id="IPR000550">
    <property type="entry name" value="Hppk"/>
</dbReference>
<dbReference type="RefSeq" id="WP_130566391.1">
    <property type="nucleotide sequence ID" value="NZ_SHLY01000002.1"/>
</dbReference>
<feature type="domain" description="7,8-dihydro-6-hydroxymethylpterin-pyrophosphokinase" evidence="8">
    <location>
        <begin position="5"/>
        <end position="129"/>
    </location>
</feature>
<keyword evidence="7" id="KW-0289">Folate biosynthesis</keyword>
<reference evidence="10" key="1">
    <citation type="submission" date="2019-02" db="EMBL/GenBank/DDBJ databases">
        <title>Draft genome sequence of Muricauda sp. 176CP4-71.</title>
        <authorList>
            <person name="Park J.-S."/>
        </authorList>
    </citation>
    <scope>NUCLEOTIDE SEQUENCE [LARGE SCALE GENOMIC DNA]</scope>
    <source>
        <strain evidence="10">176GS2-150</strain>
    </source>
</reference>
<keyword evidence="3 9" id="KW-0808">Transferase</keyword>
<evidence type="ECO:0000313" key="10">
    <source>
        <dbReference type="Proteomes" id="UP000292544"/>
    </source>
</evidence>
<dbReference type="CDD" id="cd00483">
    <property type="entry name" value="HPPK"/>
    <property type="match status" value="1"/>
</dbReference>
<sequence length="162" mass="18114">MARIFVGIGSNVDPANNIVKAVAALQQQFPDLRCSRVFESEAVGFVGDNFYNLVAEFSSPRTVVAISERLKQIELSLGRTIDGKKFSPRTVDIDLLLFDHLVTDTPVVLPRAEILFNAFVLWPLSELAPILTHPVDGRSYAELWQSYDGSQQLWPIDLVLQK</sequence>
<evidence type="ECO:0000256" key="5">
    <source>
        <dbReference type="ARBA" id="ARBA00022777"/>
    </source>
</evidence>
<gene>
    <name evidence="9" type="primary">folK</name>
    <name evidence="9" type="ORF">EXY25_08260</name>
</gene>
<dbReference type="Proteomes" id="UP000292544">
    <property type="component" value="Unassembled WGS sequence"/>
</dbReference>
<dbReference type="GO" id="GO:0003848">
    <property type="term" value="F:2-amino-4-hydroxy-6-hydroxymethyldihydropteridine diphosphokinase activity"/>
    <property type="evidence" value="ECO:0007669"/>
    <property type="project" value="UniProtKB-EC"/>
</dbReference>
<comment type="pathway">
    <text evidence="1">Cofactor biosynthesis; tetrahydrofolate biosynthesis; 2-amino-4-hydroxy-6-hydroxymethyl-7,8-dihydropteridine diphosphate from 7,8-dihydroneopterin triphosphate: step 4/4.</text>
</comment>
<comment type="caution">
    <text evidence="9">The sequence shown here is derived from an EMBL/GenBank/DDBJ whole genome shotgun (WGS) entry which is preliminary data.</text>
</comment>
<evidence type="ECO:0000256" key="6">
    <source>
        <dbReference type="ARBA" id="ARBA00022840"/>
    </source>
</evidence>
<dbReference type="NCBIfam" id="TIGR01498">
    <property type="entry name" value="folK"/>
    <property type="match status" value="1"/>
</dbReference>
<dbReference type="Gene3D" id="3.30.70.560">
    <property type="entry name" value="7,8-Dihydro-6-hydroxymethylpterin-pyrophosphokinase HPPK"/>
    <property type="match status" value="1"/>
</dbReference>
<dbReference type="InterPro" id="IPR035907">
    <property type="entry name" value="Hppk_sf"/>
</dbReference>
<protein>
    <recommendedName>
        <fullName evidence="2">2-amino-4-hydroxy-6-hydroxymethyldihydropteridine diphosphokinase</fullName>
        <ecNumber evidence="2">2.7.6.3</ecNumber>
    </recommendedName>
</protein>
<evidence type="ECO:0000259" key="8">
    <source>
        <dbReference type="Pfam" id="PF01288"/>
    </source>
</evidence>
<keyword evidence="10" id="KW-1185">Reference proteome</keyword>
<dbReference type="EMBL" id="SHLY01000002">
    <property type="protein sequence ID" value="TAA47222.1"/>
    <property type="molecule type" value="Genomic_DNA"/>
</dbReference>
<proteinExistence type="predicted"/>
<accession>A0ABY1WR55</accession>